<dbReference type="EC" id="3.6.4.12" evidence="1"/>
<dbReference type="AlphaFoldDB" id="A0A2X2K5D8"/>
<dbReference type="GO" id="GO:0016787">
    <property type="term" value="F:hydrolase activity"/>
    <property type="evidence" value="ECO:0007669"/>
    <property type="project" value="UniProtKB-KW"/>
</dbReference>
<keyword evidence="1" id="KW-0547">Nucleotide-binding</keyword>
<evidence type="ECO:0000313" key="1">
    <source>
        <dbReference type="EMBL" id="SPZ99451.1"/>
    </source>
</evidence>
<reference evidence="1 2" key="1">
    <citation type="submission" date="2018-06" db="EMBL/GenBank/DDBJ databases">
        <authorList>
            <consortium name="Pathogen Informatics"/>
            <person name="Doyle S."/>
        </authorList>
    </citation>
    <scope>NUCLEOTIDE SEQUENCE [LARGE SCALE GENOMIC DNA]</scope>
    <source>
        <strain evidence="1 2">NCTC7878</strain>
    </source>
</reference>
<keyword evidence="1" id="KW-0347">Helicase</keyword>
<dbReference type="Pfam" id="PF21196">
    <property type="entry name" value="PcrA_UvrD_tudor"/>
    <property type="match status" value="1"/>
</dbReference>
<evidence type="ECO:0000313" key="2">
    <source>
        <dbReference type="Proteomes" id="UP000249913"/>
    </source>
</evidence>
<proteinExistence type="predicted"/>
<dbReference type="Proteomes" id="UP000249913">
    <property type="component" value="Unassembled WGS sequence"/>
</dbReference>
<organism evidence="1 2">
    <name type="scientific">Staphylococcus aureus</name>
    <dbReference type="NCBI Taxonomy" id="1280"/>
    <lineage>
        <taxon>Bacteria</taxon>
        <taxon>Bacillati</taxon>
        <taxon>Bacillota</taxon>
        <taxon>Bacilli</taxon>
        <taxon>Bacillales</taxon>
        <taxon>Staphylococcaceae</taxon>
        <taxon>Staphylococcus</taxon>
    </lineage>
</organism>
<accession>A0A2X2K5D8</accession>
<sequence>MHKAWGEGMVSNVNEKNGSIELDIIFKSQGPKRLLAQFAPIEKKED</sequence>
<dbReference type="EMBL" id="UAUX01000010">
    <property type="protein sequence ID" value="SPZ99451.1"/>
    <property type="molecule type" value="Genomic_DNA"/>
</dbReference>
<keyword evidence="1" id="KW-0378">Hydrolase</keyword>
<protein>
    <submittedName>
        <fullName evidence="1">ATP-dependent DNA helicase UvrD/PcrA</fullName>
        <ecNumber evidence="1">3.6.4.12</ecNumber>
    </submittedName>
</protein>
<dbReference type="GO" id="GO:0003678">
    <property type="term" value="F:DNA helicase activity"/>
    <property type="evidence" value="ECO:0007669"/>
    <property type="project" value="UniProtKB-EC"/>
</dbReference>
<keyword evidence="1" id="KW-0067">ATP-binding</keyword>
<gene>
    <name evidence="1" type="primary">pcrA_1</name>
    <name evidence="1" type="ORF">NCTC7878_02607</name>
</gene>
<name>A0A2X2K5D8_STAAU</name>